<evidence type="ECO:0000256" key="1">
    <source>
        <dbReference type="SAM" id="MobiDB-lite"/>
    </source>
</evidence>
<dbReference type="AlphaFoldDB" id="A0A172UX09"/>
<evidence type="ECO:0000313" key="3">
    <source>
        <dbReference type="Proteomes" id="UP000077143"/>
    </source>
</evidence>
<keyword evidence="3" id="KW-1185">Reference proteome</keyword>
<name>A0A172UX09_9MYCO</name>
<reference evidence="2 3" key="1">
    <citation type="submission" date="2016-05" db="EMBL/GenBank/DDBJ databases">
        <title>Complete genome sequence of a phthalic acid esters degrading Mycobacterium sp. YC-RL4.</title>
        <authorList>
            <person name="Ren L."/>
            <person name="Fan S."/>
            <person name="Ruth N."/>
            <person name="Jia Y."/>
            <person name="Wang J."/>
            <person name="Qiao C."/>
        </authorList>
    </citation>
    <scope>NUCLEOTIDE SEQUENCE [LARGE SCALE GENOMIC DNA]</scope>
    <source>
        <strain evidence="2 3">YC-RL4</strain>
        <plasmid evidence="3">pmyc1</plasmid>
    </source>
</reference>
<dbReference type="KEGG" id="madi:A7U43_28020"/>
<dbReference type="RefSeq" id="WP_068004039.1">
    <property type="nucleotide sequence ID" value="NZ_CP015597.1"/>
</dbReference>
<feature type="region of interest" description="Disordered" evidence="1">
    <location>
        <begin position="1"/>
        <end position="38"/>
    </location>
</feature>
<accession>A0A172UX09</accession>
<dbReference type="EMBL" id="CP015597">
    <property type="protein sequence ID" value="ANE83374.1"/>
    <property type="molecule type" value="Genomic_DNA"/>
</dbReference>
<gene>
    <name evidence="2" type="ORF">A7U43_28020</name>
</gene>
<sequence>MAAERRANKANPTRERRAAAKRRAAKKAAPTEHRGQVCSSCGYFPADLTSTGLLPLHNTPRGGRCHGTNEKPITAVVPAWLKPGKYAPAFGTRSKGVRNTAPPPRTPGTQTPKLTDRTDLPDSRADTDRVRHPGTVSGGAPSLGRRR</sequence>
<keyword evidence="2" id="KW-0614">Plasmid</keyword>
<dbReference type="Proteomes" id="UP000077143">
    <property type="component" value="Plasmid pMYC1"/>
</dbReference>
<geneLocation type="plasmid" evidence="3">
    <name>pmyc1</name>
</geneLocation>
<feature type="compositionally biased region" description="Basic and acidic residues" evidence="1">
    <location>
        <begin position="114"/>
        <end position="131"/>
    </location>
</feature>
<protein>
    <submittedName>
        <fullName evidence="2">Uncharacterized protein</fullName>
    </submittedName>
</protein>
<proteinExistence type="predicted"/>
<organism evidence="2 3">
    <name type="scientific">Mycobacterium adipatum</name>
    <dbReference type="NCBI Taxonomy" id="1682113"/>
    <lineage>
        <taxon>Bacteria</taxon>
        <taxon>Bacillati</taxon>
        <taxon>Actinomycetota</taxon>
        <taxon>Actinomycetes</taxon>
        <taxon>Mycobacteriales</taxon>
        <taxon>Mycobacteriaceae</taxon>
        <taxon>Mycobacterium</taxon>
    </lineage>
</organism>
<feature type="compositionally biased region" description="Basic and acidic residues" evidence="1">
    <location>
        <begin position="1"/>
        <end position="18"/>
    </location>
</feature>
<feature type="region of interest" description="Disordered" evidence="1">
    <location>
        <begin position="87"/>
        <end position="147"/>
    </location>
</feature>
<evidence type="ECO:0000313" key="2">
    <source>
        <dbReference type="EMBL" id="ANE83374.1"/>
    </source>
</evidence>
<dbReference type="OrthoDB" id="4731176at2"/>